<dbReference type="EMBL" id="LAZR01004146">
    <property type="protein sequence ID" value="KKN11331.1"/>
    <property type="molecule type" value="Genomic_DNA"/>
</dbReference>
<dbReference type="InterPro" id="IPR002052">
    <property type="entry name" value="DNA_methylase_N6_adenine_CS"/>
</dbReference>
<comment type="catalytic activity">
    <reaction evidence="8">
        <text>a 2'-deoxyadenosine in DNA + S-adenosyl-L-methionine = an N(6)-methyl-2'-deoxyadenosine in DNA + S-adenosyl-L-homocysteine + H(+)</text>
        <dbReference type="Rhea" id="RHEA:15197"/>
        <dbReference type="Rhea" id="RHEA-COMP:12418"/>
        <dbReference type="Rhea" id="RHEA-COMP:12419"/>
        <dbReference type="ChEBI" id="CHEBI:15378"/>
        <dbReference type="ChEBI" id="CHEBI:57856"/>
        <dbReference type="ChEBI" id="CHEBI:59789"/>
        <dbReference type="ChEBI" id="CHEBI:90615"/>
        <dbReference type="ChEBI" id="CHEBI:90616"/>
        <dbReference type="EC" id="2.1.1.72"/>
    </reaction>
</comment>
<name>A0A0F9QDQ3_9ZZZZ</name>
<dbReference type="GO" id="GO:0009007">
    <property type="term" value="F:site-specific DNA-methyltransferase (adenine-specific) activity"/>
    <property type="evidence" value="ECO:0007669"/>
    <property type="project" value="UniProtKB-EC"/>
</dbReference>
<dbReference type="SUPFAM" id="SSF116734">
    <property type="entry name" value="DNA methylase specificity domain"/>
    <property type="match status" value="1"/>
</dbReference>
<dbReference type="InterPro" id="IPR013762">
    <property type="entry name" value="Integrase-like_cat_sf"/>
</dbReference>
<dbReference type="PRINTS" id="PR00507">
    <property type="entry name" value="N12N6MTFRASE"/>
</dbReference>
<dbReference type="PANTHER" id="PTHR33841">
    <property type="entry name" value="DNA METHYLTRANSFERASE YEEA-RELATED"/>
    <property type="match status" value="1"/>
</dbReference>
<dbReference type="PANTHER" id="PTHR33841:SF1">
    <property type="entry name" value="DNA METHYLTRANSFERASE A"/>
    <property type="match status" value="1"/>
</dbReference>
<keyword evidence="6" id="KW-0238">DNA-binding</keyword>
<keyword evidence="7" id="KW-0233">DNA recombination</keyword>
<accession>A0A0F9QDQ3</accession>
<evidence type="ECO:0000256" key="6">
    <source>
        <dbReference type="ARBA" id="ARBA00023125"/>
    </source>
</evidence>
<dbReference type="InterPro" id="IPR011639">
    <property type="entry name" value="MethylTrfase_TaqI-like_dom"/>
</dbReference>
<evidence type="ECO:0000259" key="9">
    <source>
        <dbReference type="PROSITE" id="PS51898"/>
    </source>
</evidence>
<keyword evidence="4" id="KW-0949">S-adenosyl-L-methionine</keyword>
<keyword evidence="5" id="KW-0680">Restriction system</keyword>
<dbReference type="SUPFAM" id="SSF53335">
    <property type="entry name" value="S-adenosyl-L-methionine-dependent methyltransferases"/>
    <property type="match status" value="1"/>
</dbReference>
<dbReference type="AlphaFoldDB" id="A0A0F9QDQ3"/>
<dbReference type="Gene3D" id="3.40.50.150">
    <property type="entry name" value="Vaccinia Virus protein VP39"/>
    <property type="match status" value="1"/>
</dbReference>
<dbReference type="InterPro" id="IPR002104">
    <property type="entry name" value="Integrase_catalytic"/>
</dbReference>
<evidence type="ECO:0000256" key="5">
    <source>
        <dbReference type="ARBA" id="ARBA00022747"/>
    </source>
</evidence>
<keyword evidence="2" id="KW-0489">Methyltransferase</keyword>
<dbReference type="InterPro" id="IPR025931">
    <property type="entry name" value="TaqI_C"/>
</dbReference>
<evidence type="ECO:0000256" key="2">
    <source>
        <dbReference type="ARBA" id="ARBA00022603"/>
    </source>
</evidence>
<dbReference type="PROSITE" id="PS51898">
    <property type="entry name" value="TYR_RECOMBINASE"/>
    <property type="match status" value="1"/>
</dbReference>
<dbReference type="InterPro" id="IPR050953">
    <property type="entry name" value="N4_N6_ade-DNA_methylase"/>
</dbReference>
<evidence type="ECO:0000256" key="8">
    <source>
        <dbReference type="ARBA" id="ARBA00047942"/>
    </source>
</evidence>
<dbReference type="PROSITE" id="PS00092">
    <property type="entry name" value="N6_MTASE"/>
    <property type="match status" value="1"/>
</dbReference>
<dbReference type="Gene3D" id="1.10.443.10">
    <property type="entry name" value="Intergrase catalytic core"/>
    <property type="match status" value="1"/>
</dbReference>
<feature type="domain" description="Tyr recombinase" evidence="9">
    <location>
        <begin position="479"/>
        <end position="682"/>
    </location>
</feature>
<evidence type="ECO:0000256" key="4">
    <source>
        <dbReference type="ARBA" id="ARBA00022691"/>
    </source>
</evidence>
<sequence length="705" mass="81111">MLKSEIEKFIELDNKKDLGLVVTPPKTADYIISSLTPFRKDEKILDPCVGPGVFVDTLLKSGVKSEQIQTYDINPVYKKKMDNLGISFKNQDYLLSYTPLLNFQFDVILGNPPYLNKSSHYIKKNKKKLQKIFGKINAHETYSMFIVSSIGRLKNGGRLGFITSDSFLTLKTHAKLRKFILNTCKIKEILLAPKVLFDNQDVSTSPAILILEKCTSNENKINRFENIINIIPRVKNEEEYQSPDKIYKIKQSKYHLLPFNIFFTDVEESIIHLFEQAPKLETVLKGYIGMHTHNNLKYIAAVEGTELSRIFEKRNEKINDPSLTFKIISKQEFNSPKWKPYLKRGGSEQYYRPIMEALDWGSESIKNYDIPMNVPFETEGIVISGVSSRLAARYMPEGCYWDSNKAIGFIIKDKTISIFYLLGLLNSSLYNYLAKGIINNTNSLQITGIHALPIIIPDKLTKVKIEDLVRTIMNEKKKNEDYIFSRDQMQTIFKVCDELAPSPCNHNTTVYAIPILIRLLYSTGIRINEALYLTCNDINLHEKYLVLRNCKNGKDRMVPLSDSLAKACEEYFMYRNQFPSIRKENWFFIKPDGSQMNRGSAYRWFRRILFFANISHGGRGHGPRLHDLRHTFSVHSLVSMSESELDLYYALPILSTYLGHQSLDATDMYVRLTAEMYPDLIKKTSNICSSVFPVIDINPGNDETN</sequence>
<evidence type="ECO:0000313" key="10">
    <source>
        <dbReference type="EMBL" id="KKN11331.1"/>
    </source>
</evidence>
<dbReference type="EC" id="2.1.1.72" evidence="1"/>
<dbReference type="GO" id="GO:0006310">
    <property type="term" value="P:DNA recombination"/>
    <property type="evidence" value="ECO:0007669"/>
    <property type="project" value="UniProtKB-KW"/>
</dbReference>
<dbReference type="GO" id="GO:0003677">
    <property type="term" value="F:DNA binding"/>
    <property type="evidence" value="ECO:0007669"/>
    <property type="project" value="UniProtKB-KW"/>
</dbReference>
<dbReference type="GO" id="GO:0015074">
    <property type="term" value="P:DNA integration"/>
    <property type="evidence" value="ECO:0007669"/>
    <property type="project" value="InterPro"/>
</dbReference>
<proteinExistence type="predicted"/>
<dbReference type="Pfam" id="PF12950">
    <property type="entry name" value="TaqI_C"/>
    <property type="match status" value="1"/>
</dbReference>
<reference evidence="10" key="1">
    <citation type="journal article" date="2015" name="Nature">
        <title>Complex archaea that bridge the gap between prokaryotes and eukaryotes.</title>
        <authorList>
            <person name="Spang A."/>
            <person name="Saw J.H."/>
            <person name="Jorgensen S.L."/>
            <person name="Zaremba-Niedzwiedzka K."/>
            <person name="Martijn J."/>
            <person name="Lind A.E."/>
            <person name="van Eijk R."/>
            <person name="Schleper C."/>
            <person name="Guy L."/>
            <person name="Ettema T.J."/>
        </authorList>
    </citation>
    <scope>NUCLEOTIDE SEQUENCE</scope>
</reference>
<dbReference type="InterPro" id="IPR011010">
    <property type="entry name" value="DNA_brk_join_enz"/>
</dbReference>
<dbReference type="GO" id="GO:0032259">
    <property type="term" value="P:methylation"/>
    <property type="evidence" value="ECO:0007669"/>
    <property type="project" value="UniProtKB-KW"/>
</dbReference>
<dbReference type="Pfam" id="PF07669">
    <property type="entry name" value="Eco57I"/>
    <property type="match status" value="1"/>
</dbReference>
<dbReference type="SUPFAM" id="SSF56349">
    <property type="entry name" value="DNA breaking-rejoining enzymes"/>
    <property type="match status" value="1"/>
</dbReference>
<evidence type="ECO:0000256" key="1">
    <source>
        <dbReference type="ARBA" id="ARBA00011900"/>
    </source>
</evidence>
<dbReference type="GO" id="GO:0009307">
    <property type="term" value="P:DNA restriction-modification system"/>
    <property type="evidence" value="ECO:0007669"/>
    <property type="project" value="UniProtKB-KW"/>
</dbReference>
<gene>
    <name evidence="10" type="ORF">LCGC14_1027670</name>
</gene>
<evidence type="ECO:0000256" key="3">
    <source>
        <dbReference type="ARBA" id="ARBA00022679"/>
    </source>
</evidence>
<keyword evidence="3" id="KW-0808">Transferase</keyword>
<dbReference type="Pfam" id="PF00589">
    <property type="entry name" value="Phage_integrase"/>
    <property type="match status" value="1"/>
</dbReference>
<evidence type="ECO:0000256" key="7">
    <source>
        <dbReference type="ARBA" id="ARBA00023172"/>
    </source>
</evidence>
<comment type="caution">
    <text evidence="10">The sequence shown here is derived from an EMBL/GenBank/DDBJ whole genome shotgun (WGS) entry which is preliminary data.</text>
</comment>
<organism evidence="10">
    <name type="scientific">marine sediment metagenome</name>
    <dbReference type="NCBI Taxonomy" id="412755"/>
    <lineage>
        <taxon>unclassified sequences</taxon>
        <taxon>metagenomes</taxon>
        <taxon>ecological metagenomes</taxon>
    </lineage>
</organism>
<protein>
    <recommendedName>
        <fullName evidence="1">site-specific DNA-methyltransferase (adenine-specific)</fullName>
        <ecNumber evidence="1">2.1.1.72</ecNumber>
    </recommendedName>
</protein>
<dbReference type="InterPro" id="IPR029063">
    <property type="entry name" value="SAM-dependent_MTases_sf"/>
</dbReference>